<dbReference type="InterPro" id="IPR050227">
    <property type="entry name" value="Rab"/>
</dbReference>
<reference evidence="4" key="1">
    <citation type="submission" date="2021-01" db="EMBL/GenBank/DDBJ databases">
        <authorList>
            <person name="Corre E."/>
            <person name="Pelletier E."/>
            <person name="Niang G."/>
            <person name="Scheremetjew M."/>
            <person name="Finn R."/>
            <person name="Kale V."/>
            <person name="Holt S."/>
            <person name="Cochrane G."/>
            <person name="Meng A."/>
            <person name="Brown T."/>
            <person name="Cohen L."/>
        </authorList>
    </citation>
    <scope>NUCLEOTIDE SEQUENCE</scope>
    <source>
        <strain evidence="4">UNC1205</strain>
    </source>
</reference>
<keyword evidence="2" id="KW-0342">GTP-binding</keyword>
<dbReference type="FunFam" id="3.40.50.300:FF:001447">
    <property type="entry name" value="Ras-related protein Rab-1B"/>
    <property type="match status" value="1"/>
</dbReference>
<sequence>MADTRDSRTLLNQSQSSRSVTNAETGTGIPKFKVVLLGDETSGKTSVIRRAIEDKFSKEYEATLGVDLFTKTISIPDQKDIRLQVWDTSGAERFQTSIPSYIRDCHVAIIFFKVQDRKQFESIEKWVKKVSELREQDECWIYICATGCESDLSERSFTKTEMATKLKTLEKQEAPKNNIVQYMETSAKAGYNIRRMFYSMTTKLIDQRMSSS</sequence>
<dbReference type="AlphaFoldDB" id="A0A7S0UK40"/>
<dbReference type="SMART" id="SM00174">
    <property type="entry name" value="RHO"/>
    <property type="match status" value="1"/>
</dbReference>
<name>A0A7S0UK40_9STRA</name>
<accession>A0A7S0UK40</accession>
<keyword evidence="1" id="KW-0547">Nucleotide-binding</keyword>
<dbReference type="Pfam" id="PF00071">
    <property type="entry name" value="Ras"/>
    <property type="match status" value="1"/>
</dbReference>
<evidence type="ECO:0000256" key="2">
    <source>
        <dbReference type="ARBA" id="ARBA00023134"/>
    </source>
</evidence>
<dbReference type="SUPFAM" id="SSF52540">
    <property type="entry name" value="P-loop containing nucleoside triphosphate hydrolases"/>
    <property type="match status" value="1"/>
</dbReference>
<dbReference type="PROSITE" id="PS51421">
    <property type="entry name" value="RAS"/>
    <property type="match status" value="1"/>
</dbReference>
<feature type="compositionally biased region" description="Polar residues" evidence="3">
    <location>
        <begin position="9"/>
        <end position="24"/>
    </location>
</feature>
<organism evidence="4">
    <name type="scientific">Pseudo-nitzschia delicatissima</name>
    <dbReference type="NCBI Taxonomy" id="44447"/>
    <lineage>
        <taxon>Eukaryota</taxon>
        <taxon>Sar</taxon>
        <taxon>Stramenopiles</taxon>
        <taxon>Ochrophyta</taxon>
        <taxon>Bacillariophyta</taxon>
        <taxon>Bacillariophyceae</taxon>
        <taxon>Bacillariophycidae</taxon>
        <taxon>Bacillariales</taxon>
        <taxon>Bacillariaceae</taxon>
        <taxon>Pseudo-nitzschia</taxon>
    </lineage>
</organism>
<dbReference type="PRINTS" id="PR00449">
    <property type="entry name" value="RASTRNSFRMNG"/>
</dbReference>
<evidence type="ECO:0000256" key="1">
    <source>
        <dbReference type="ARBA" id="ARBA00022741"/>
    </source>
</evidence>
<dbReference type="InterPro" id="IPR005225">
    <property type="entry name" value="Small_GTP-bd"/>
</dbReference>
<dbReference type="SMART" id="SM00175">
    <property type="entry name" value="RAB"/>
    <property type="match status" value="1"/>
</dbReference>
<dbReference type="PROSITE" id="PS51419">
    <property type="entry name" value="RAB"/>
    <property type="match status" value="1"/>
</dbReference>
<evidence type="ECO:0000313" key="4">
    <source>
        <dbReference type="EMBL" id="CAD8762537.1"/>
    </source>
</evidence>
<feature type="region of interest" description="Disordered" evidence="3">
    <location>
        <begin position="1"/>
        <end position="24"/>
    </location>
</feature>
<dbReference type="NCBIfam" id="TIGR00231">
    <property type="entry name" value="small_GTP"/>
    <property type="match status" value="1"/>
</dbReference>
<dbReference type="GO" id="GO:0003924">
    <property type="term" value="F:GTPase activity"/>
    <property type="evidence" value="ECO:0007669"/>
    <property type="project" value="InterPro"/>
</dbReference>
<dbReference type="InterPro" id="IPR001806">
    <property type="entry name" value="Small_GTPase"/>
</dbReference>
<dbReference type="GO" id="GO:0005525">
    <property type="term" value="F:GTP binding"/>
    <property type="evidence" value="ECO:0007669"/>
    <property type="project" value="UniProtKB-KW"/>
</dbReference>
<dbReference type="PANTHER" id="PTHR47977">
    <property type="entry name" value="RAS-RELATED PROTEIN RAB"/>
    <property type="match status" value="1"/>
</dbReference>
<proteinExistence type="predicted"/>
<protein>
    <submittedName>
        <fullName evidence="4">Uncharacterized protein</fullName>
    </submittedName>
</protein>
<dbReference type="Gene3D" id="3.40.50.300">
    <property type="entry name" value="P-loop containing nucleotide triphosphate hydrolases"/>
    <property type="match status" value="1"/>
</dbReference>
<dbReference type="SMART" id="SM00173">
    <property type="entry name" value="RAS"/>
    <property type="match status" value="1"/>
</dbReference>
<dbReference type="EMBL" id="HBFL01003623">
    <property type="protein sequence ID" value="CAD8762537.1"/>
    <property type="molecule type" value="Transcribed_RNA"/>
</dbReference>
<evidence type="ECO:0000256" key="3">
    <source>
        <dbReference type="SAM" id="MobiDB-lite"/>
    </source>
</evidence>
<dbReference type="InterPro" id="IPR027417">
    <property type="entry name" value="P-loop_NTPase"/>
</dbReference>
<gene>
    <name evidence="4" type="ORF">PDEL1432_LOCUS2577</name>
</gene>